<dbReference type="InterPro" id="IPR052205">
    <property type="entry name" value="FliO/MopB"/>
</dbReference>
<keyword evidence="9" id="KW-0969">Cilium</keyword>
<gene>
    <name evidence="9" type="primary">fliOZ</name>
    <name evidence="9" type="ORF">NEJAP_0720</name>
</gene>
<feature type="signal peptide" evidence="8">
    <location>
        <begin position="1"/>
        <end position="22"/>
    </location>
</feature>
<comment type="similarity">
    <text evidence="6 7">Belongs to the FliO/MopB family.</text>
</comment>
<dbReference type="InterPro" id="IPR022781">
    <property type="entry name" value="Flagellar_biosynth_FliO"/>
</dbReference>
<keyword evidence="8" id="KW-0732">Signal</keyword>
<evidence type="ECO:0000256" key="7">
    <source>
        <dbReference type="RuleBase" id="RU362064"/>
    </source>
</evidence>
<dbReference type="RefSeq" id="WP_201349352.1">
    <property type="nucleotide sequence ID" value="NZ_AP014546.1"/>
</dbReference>
<keyword evidence="9" id="KW-0966">Cell projection</keyword>
<accession>A0A7R6PLJ6</accession>
<evidence type="ECO:0000256" key="2">
    <source>
        <dbReference type="ARBA" id="ARBA00022692"/>
    </source>
</evidence>
<dbReference type="EMBL" id="AP014546">
    <property type="protein sequence ID" value="BBB28677.1"/>
    <property type="molecule type" value="Genomic_DNA"/>
</dbReference>
<evidence type="ECO:0000256" key="5">
    <source>
        <dbReference type="ARBA" id="ARBA00023143"/>
    </source>
</evidence>
<evidence type="ECO:0000256" key="3">
    <source>
        <dbReference type="ARBA" id="ARBA00022989"/>
    </source>
</evidence>
<protein>
    <recommendedName>
        <fullName evidence="7">Flagellar protein</fullName>
    </recommendedName>
</protein>
<dbReference type="PANTHER" id="PTHR38766">
    <property type="entry name" value="FLAGELLAR PROTEIN FLIO"/>
    <property type="match status" value="1"/>
</dbReference>
<dbReference type="GO" id="GO:0009425">
    <property type="term" value="C:bacterial-type flagellum basal body"/>
    <property type="evidence" value="ECO:0007669"/>
    <property type="project" value="UniProtKB-SubCell"/>
</dbReference>
<dbReference type="Proteomes" id="UP000595332">
    <property type="component" value="Chromosome"/>
</dbReference>
<evidence type="ECO:0000256" key="1">
    <source>
        <dbReference type="ARBA" id="ARBA00022475"/>
    </source>
</evidence>
<comment type="subcellular location">
    <subcellularLocation>
        <location evidence="7">Cell membrane</location>
    </subcellularLocation>
    <subcellularLocation>
        <location evidence="7">Bacterial flagellum basal body</location>
    </subcellularLocation>
</comment>
<keyword evidence="5 7" id="KW-0975">Bacterial flagellum</keyword>
<keyword evidence="4 7" id="KW-0472">Membrane</keyword>
<dbReference type="GO" id="GO:0044781">
    <property type="term" value="P:bacterial-type flagellum organization"/>
    <property type="evidence" value="ECO:0007669"/>
    <property type="project" value="UniProtKB-UniRule"/>
</dbReference>
<dbReference type="NCBIfam" id="TIGR03500">
    <property type="entry name" value="FliO_TIGR"/>
    <property type="match status" value="1"/>
</dbReference>
<organism evidence="9 10">
    <name type="scientific">Neptunomonas japonica JAMM 1380</name>
    <dbReference type="NCBI Taxonomy" id="1441457"/>
    <lineage>
        <taxon>Bacteria</taxon>
        <taxon>Pseudomonadati</taxon>
        <taxon>Pseudomonadota</taxon>
        <taxon>Gammaproteobacteria</taxon>
        <taxon>Oceanospirillales</taxon>
        <taxon>Oceanospirillaceae</taxon>
        <taxon>Neptunomonas</taxon>
    </lineage>
</organism>
<feature type="chain" id="PRO_5032600574" description="Flagellar protein" evidence="8">
    <location>
        <begin position="23"/>
        <end position="141"/>
    </location>
</feature>
<keyword evidence="2 7" id="KW-0812">Transmembrane</keyword>
<dbReference type="AlphaFoldDB" id="A0A7R6PLJ6"/>
<keyword evidence="10" id="KW-1185">Reference proteome</keyword>
<evidence type="ECO:0000313" key="10">
    <source>
        <dbReference type="Proteomes" id="UP000595332"/>
    </source>
</evidence>
<dbReference type="PANTHER" id="PTHR38766:SF1">
    <property type="entry name" value="FLAGELLAR PROTEIN FLIO"/>
    <property type="match status" value="1"/>
</dbReference>
<dbReference type="Pfam" id="PF04347">
    <property type="entry name" value="FliO"/>
    <property type="match status" value="1"/>
</dbReference>
<evidence type="ECO:0000256" key="6">
    <source>
        <dbReference type="ARBA" id="ARBA00037937"/>
    </source>
</evidence>
<evidence type="ECO:0000313" key="9">
    <source>
        <dbReference type="EMBL" id="BBB28677.1"/>
    </source>
</evidence>
<name>A0A7R6PLJ6_9GAMM</name>
<proteinExistence type="inferred from homology"/>
<dbReference type="KEGG" id="njp:NEJAP_0720"/>
<dbReference type="GO" id="GO:0005886">
    <property type="term" value="C:plasma membrane"/>
    <property type="evidence" value="ECO:0007669"/>
    <property type="project" value="UniProtKB-SubCell"/>
</dbReference>
<keyword evidence="3 7" id="KW-1133">Transmembrane helix</keyword>
<sequence length="141" mass="15311">MNKYCLKGLKFALLLLSSISLAAEDVPASNVREDVLTSQAIMQVLFGLALVIVIILILAWVLRRVSNLQQSHQKMKIVSSLSLGTREKAVLIEVGDRQVLLGVSPGSVSLLESFSERVITASPDSEFDKKLKQSLDAGSSE</sequence>
<keyword evidence="9" id="KW-0282">Flagellum</keyword>
<keyword evidence="1 7" id="KW-1003">Cell membrane</keyword>
<evidence type="ECO:0000256" key="4">
    <source>
        <dbReference type="ARBA" id="ARBA00023136"/>
    </source>
</evidence>
<feature type="transmembrane region" description="Helical" evidence="7">
    <location>
        <begin position="39"/>
        <end position="62"/>
    </location>
</feature>
<evidence type="ECO:0000256" key="8">
    <source>
        <dbReference type="SAM" id="SignalP"/>
    </source>
</evidence>
<reference evidence="9 10" key="1">
    <citation type="journal article" date="2008" name="Int. J. Syst. Evol. Microbiol.">
        <title>Neptunomonas japonica sp. nov., an Osedax japonicus symbiont-like bacterium isolated from sediment adjacent to sperm whale carcasses off Kagoshima, Japan.</title>
        <authorList>
            <person name="Miyazaki M."/>
            <person name="Nogi Y."/>
            <person name="Fujiwara Y."/>
            <person name="Kawato M."/>
            <person name="Kubokawa K."/>
            <person name="Horikoshi K."/>
        </authorList>
    </citation>
    <scope>NUCLEOTIDE SEQUENCE [LARGE SCALE GENOMIC DNA]</scope>
    <source>
        <strain evidence="9 10">JAMM 1380</strain>
    </source>
</reference>